<reference evidence="2" key="2">
    <citation type="submission" date="2020-11" db="EMBL/GenBank/DDBJ databases">
        <authorList>
            <person name="McCartney M.A."/>
            <person name="Auch B."/>
            <person name="Kono T."/>
            <person name="Mallez S."/>
            <person name="Becker A."/>
            <person name="Gohl D.M."/>
            <person name="Silverstein K.A.T."/>
            <person name="Koren S."/>
            <person name="Bechman K.B."/>
            <person name="Herman A."/>
            <person name="Abrahante J.E."/>
            <person name="Garbe J."/>
        </authorList>
    </citation>
    <scope>NUCLEOTIDE SEQUENCE</scope>
    <source>
        <strain evidence="2">Duluth1</strain>
        <tissue evidence="2">Whole animal</tissue>
    </source>
</reference>
<dbReference type="AlphaFoldDB" id="A0A9D4FJN9"/>
<dbReference type="Proteomes" id="UP000828390">
    <property type="component" value="Unassembled WGS sequence"/>
</dbReference>
<sequence length="148" mass="16362">MSKIVAGTEITVKIIGKMNEHNTNQKQKPCSTKQVLVKGKMMKTQAKKVKSAQSASSKPGPFPVNLRSDSESLSDSDCDDSELCCHCGKFTPEEVSRSTSMIFVKWGQCDKIIGDKVCNHWAHLAICSPVRVLRRGDSFLCPCCDHEE</sequence>
<organism evidence="2 3">
    <name type="scientific">Dreissena polymorpha</name>
    <name type="common">Zebra mussel</name>
    <name type="synonym">Mytilus polymorpha</name>
    <dbReference type="NCBI Taxonomy" id="45954"/>
    <lineage>
        <taxon>Eukaryota</taxon>
        <taxon>Metazoa</taxon>
        <taxon>Spiralia</taxon>
        <taxon>Lophotrochozoa</taxon>
        <taxon>Mollusca</taxon>
        <taxon>Bivalvia</taxon>
        <taxon>Autobranchia</taxon>
        <taxon>Heteroconchia</taxon>
        <taxon>Euheterodonta</taxon>
        <taxon>Imparidentia</taxon>
        <taxon>Neoheterodontei</taxon>
        <taxon>Myida</taxon>
        <taxon>Dreissenoidea</taxon>
        <taxon>Dreissenidae</taxon>
        <taxon>Dreissena</taxon>
    </lineage>
</organism>
<evidence type="ECO:0000313" key="3">
    <source>
        <dbReference type="Proteomes" id="UP000828390"/>
    </source>
</evidence>
<protein>
    <submittedName>
        <fullName evidence="2">Uncharacterized protein</fullName>
    </submittedName>
</protein>
<accession>A0A9D4FJN9</accession>
<name>A0A9D4FJN9_DREPO</name>
<reference evidence="2" key="1">
    <citation type="journal article" date="2019" name="bioRxiv">
        <title>The Genome of the Zebra Mussel, Dreissena polymorpha: A Resource for Invasive Species Research.</title>
        <authorList>
            <person name="McCartney M.A."/>
            <person name="Auch B."/>
            <person name="Kono T."/>
            <person name="Mallez S."/>
            <person name="Zhang Y."/>
            <person name="Obille A."/>
            <person name="Becker A."/>
            <person name="Abrahante J.E."/>
            <person name="Garbe J."/>
            <person name="Badalamenti J.P."/>
            <person name="Herman A."/>
            <person name="Mangelson H."/>
            <person name="Liachko I."/>
            <person name="Sullivan S."/>
            <person name="Sone E.D."/>
            <person name="Koren S."/>
            <person name="Silverstein K.A.T."/>
            <person name="Beckman K.B."/>
            <person name="Gohl D.M."/>
        </authorList>
    </citation>
    <scope>NUCLEOTIDE SEQUENCE</scope>
    <source>
        <strain evidence="2">Duluth1</strain>
        <tissue evidence="2">Whole animal</tissue>
    </source>
</reference>
<comment type="caution">
    <text evidence="2">The sequence shown here is derived from an EMBL/GenBank/DDBJ whole genome shotgun (WGS) entry which is preliminary data.</text>
</comment>
<gene>
    <name evidence="2" type="ORF">DPMN_153718</name>
</gene>
<evidence type="ECO:0000313" key="2">
    <source>
        <dbReference type="EMBL" id="KAH3800093.1"/>
    </source>
</evidence>
<dbReference type="EMBL" id="JAIWYP010000007">
    <property type="protein sequence ID" value="KAH3800093.1"/>
    <property type="molecule type" value="Genomic_DNA"/>
</dbReference>
<proteinExistence type="predicted"/>
<keyword evidence="3" id="KW-1185">Reference proteome</keyword>
<evidence type="ECO:0000256" key="1">
    <source>
        <dbReference type="SAM" id="MobiDB-lite"/>
    </source>
</evidence>
<feature type="region of interest" description="Disordered" evidence="1">
    <location>
        <begin position="47"/>
        <end position="74"/>
    </location>
</feature>